<keyword evidence="4" id="KW-1185">Reference proteome</keyword>
<accession>A0A1E3I393</accession>
<dbReference type="RefSeq" id="XP_018997120.1">
    <property type="nucleotide sequence ID" value="XM_019134693.1"/>
</dbReference>
<feature type="region of interest" description="Disordered" evidence="1">
    <location>
        <begin position="1"/>
        <end position="91"/>
    </location>
</feature>
<dbReference type="EMBL" id="AWGJ01000002">
    <property type="protein sequence ID" value="ODN83120.1"/>
    <property type="molecule type" value="Genomic_DNA"/>
</dbReference>
<evidence type="ECO:0000256" key="2">
    <source>
        <dbReference type="SAM" id="Phobius"/>
    </source>
</evidence>
<proteinExistence type="predicted"/>
<evidence type="ECO:0000313" key="3">
    <source>
        <dbReference type="EMBL" id="ODN83120.1"/>
    </source>
</evidence>
<keyword evidence="2" id="KW-1133">Transmembrane helix</keyword>
<sequence length="659" mass="71568">MILPEDIKGPLPSDEDDFEGDFASLPPSPTTFPSALPPSWHLTYDYPPSPNSTATQPLLLLGDDDIELGPAPPYTEVDPRPRSSSRRDRKGALRKKIEKRFVLGLVGGVGLWIGIMCMGAIIGWGHGPRVPRRGTFHPPRPGHPEPSPGDNPGGGRPIQCASLPSSGWSPYIAPLGSSDPSDSGLVGGDMEKQSLNTTIFIPLDQGEIFAQMFKGPAAVGAVFLSTYEASSNEVWESMSEERAIVGEDRRGKRPGKGEFVKVVVESIIDVKADIAGPLDSENSPGWEMLSVSNICLSERGNDTAQRPFRRDSEGEQNPHLPPKLYDRGIGVSIATTHPVNPLHEKLQGTPLQFRVYLSLPSFTESAPLVNSFVESISMRPPPPPGFISSLDVHVGNAPIYLGDLRSVTMEQIYLESDFGEIHVEDLRSDTVKIRTTGEITGHISVSNDLSVETPIGPVRLNISLSTPSPHSLVHPAMSPVSPSSNDKSVKERELTGYRKDDPCSLPPVRVDLRAGSEDAVLRYVGWEVPCRGLDMDVRSIVGGVDVHSHPLFQGPFHLVTANGPVNVDLGDPDIPDPEGLGRWRNITLEERGRVGSSFYHGSVYWEKQREREKAESRSEIPSEEISGSGLIKDSPPPYDGPRGRGMHVRTSVGAINVVF</sequence>
<dbReference type="STRING" id="1295533.A0A1E3I393"/>
<feature type="region of interest" description="Disordered" evidence="1">
    <location>
        <begin position="610"/>
        <end position="647"/>
    </location>
</feature>
<dbReference type="AlphaFoldDB" id="A0A1E3I393"/>
<evidence type="ECO:0000313" key="4">
    <source>
        <dbReference type="Proteomes" id="UP000094065"/>
    </source>
</evidence>
<protein>
    <recommendedName>
        <fullName evidence="5">Adhesin domain-containing protein</fullName>
    </recommendedName>
</protein>
<feature type="transmembrane region" description="Helical" evidence="2">
    <location>
        <begin position="101"/>
        <end position="124"/>
    </location>
</feature>
<feature type="compositionally biased region" description="Pro residues" evidence="1">
    <location>
        <begin position="138"/>
        <end position="149"/>
    </location>
</feature>
<name>A0A1E3I393_9TREE</name>
<comment type="caution">
    <text evidence="3">The sequence shown here is derived from an EMBL/GenBank/DDBJ whole genome shotgun (WGS) entry which is preliminary data.</text>
</comment>
<organism evidence="3 4">
    <name type="scientific">Cryptococcus amylolentus CBS 6039</name>
    <dbReference type="NCBI Taxonomy" id="1295533"/>
    <lineage>
        <taxon>Eukaryota</taxon>
        <taxon>Fungi</taxon>
        <taxon>Dikarya</taxon>
        <taxon>Basidiomycota</taxon>
        <taxon>Agaricomycotina</taxon>
        <taxon>Tremellomycetes</taxon>
        <taxon>Tremellales</taxon>
        <taxon>Cryptococcaceae</taxon>
        <taxon>Cryptococcus</taxon>
    </lineage>
</organism>
<evidence type="ECO:0000256" key="1">
    <source>
        <dbReference type="SAM" id="MobiDB-lite"/>
    </source>
</evidence>
<dbReference type="OrthoDB" id="2572307at2759"/>
<dbReference type="Proteomes" id="UP000094065">
    <property type="component" value="Unassembled WGS sequence"/>
</dbReference>
<feature type="region of interest" description="Disordered" evidence="1">
    <location>
        <begin position="300"/>
        <end position="323"/>
    </location>
</feature>
<feature type="region of interest" description="Disordered" evidence="1">
    <location>
        <begin position="132"/>
        <end position="160"/>
    </location>
</feature>
<evidence type="ECO:0008006" key="5">
    <source>
        <dbReference type="Google" id="ProtNLM"/>
    </source>
</evidence>
<keyword evidence="2" id="KW-0812">Transmembrane</keyword>
<keyword evidence="2" id="KW-0472">Membrane</keyword>
<reference evidence="3 4" key="1">
    <citation type="submission" date="2016-06" db="EMBL/GenBank/DDBJ databases">
        <title>Evolution of pathogenesis and genome organization in the Tremellales.</title>
        <authorList>
            <person name="Cuomo C."/>
            <person name="Litvintseva A."/>
            <person name="Heitman J."/>
            <person name="Chen Y."/>
            <person name="Sun S."/>
            <person name="Springer D."/>
            <person name="Dromer F."/>
            <person name="Young S."/>
            <person name="Zeng Q."/>
            <person name="Chapman S."/>
            <person name="Gujja S."/>
            <person name="Saif S."/>
            <person name="Birren B."/>
        </authorList>
    </citation>
    <scope>NUCLEOTIDE SEQUENCE [LARGE SCALE GENOMIC DNA]</scope>
    <source>
        <strain evidence="3 4">CBS 6039</strain>
    </source>
</reference>
<dbReference type="GeneID" id="30152635"/>
<gene>
    <name evidence="3" type="ORF">L202_01326</name>
</gene>
<feature type="compositionally biased region" description="Basic and acidic residues" evidence="1">
    <location>
        <begin position="610"/>
        <end position="620"/>
    </location>
</feature>